<protein>
    <submittedName>
        <fullName evidence="1">Uncharacterized protein</fullName>
    </submittedName>
</protein>
<dbReference type="AlphaFoldDB" id="A0A2P2JJK8"/>
<proteinExistence type="predicted"/>
<reference evidence="1" key="1">
    <citation type="submission" date="2018-02" db="EMBL/GenBank/DDBJ databases">
        <title>Rhizophora mucronata_Transcriptome.</title>
        <authorList>
            <person name="Meera S.P."/>
            <person name="Sreeshan A."/>
            <person name="Augustine A."/>
        </authorList>
    </citation>
    <scope>NUCLEOTIDE SEQUENCE</scope>
    <source>
        <tissue evidence="1">Leaf</tissue>
    </source>
</reference>
<sequence>MLHPQIYVTATRFTTFNNFLDSTLDQNHQMLVISTVTAPNFQLQIPLVPIMTI</sequence>
<evidence type="ECO:0000313" key="1">
    <source>
        <dbReference type="EMBL" id="MBW93662.1"/>
    </source>
</evidence>
<name>A0A2P2JJK8_RHIMU</name>
<organism evidence="1">
    <name type="scientific">Rhizophora mucronata</name>
    <name type="common">Asiatic mangrove</name>
    <dbReference type="NCBI Taxonomy" id="61149"/>
    <lineage>
        <taxon>Eukaryota</taxon>
        <taxon>Viridiplantae</taxon>
        <taxon>Streptophyta</taxon>
        <taxon>Embryophyta</taxon>
        <taxon>Tracheophyta</taxon>
        <taxon>Spermatophyta</taxon>
        <taxon>Magnoliopsida</taxon>
        <taxon>eudicotyledons</taxon>
        <taxon>Gunneridae</taxon>
        <taxon>Pentapetalae</taxon>
        <taxon>rosids</taxon>
        <taxon>fabids</taxon>
        <taxon>Malpighiales</taxon>
        <taxon>Rhizophoraceae</taxon>
        <taxon>Rhizophora</taxon>
    </lineage>
</organism>
<dbReference type="EMBL" id="GGEC01013179">
    <property type="protein sequence ID" value="MBW93662.1"/>
    <property type="molecule type" value="Transcribed_RNA"/>
</dbReference>
<accession>A0A2P2JJK8</accession>